<dbReference type="SUPFAM" id="SSF52833">
    <property type="entry name" value="Thioredoxin-like"/>
    <property type="match status" value="1"/>
</dbReference>
<dbReference type="Gene3D" id="3.40.30.10">
    <property type="entry name" value="Glutaredoxin"/>
    <property type="match status" value="1"/>
</dbReference>
<dbReference type="Proteomes" id="UP001176961">
    <property type="component" value="Unassembled WGS sequence"/>
</dbReference>
<dbReference type="CDD" id="cd02961">
    <property type="entry name" value="PDI_a_family"/>
    <property type="match status" value="1"/>
</dbReference>
<dbReference type="InterPro" id="IPR040090">
    <property type="entry name" value="TXNDC16"/>
</dbReference>
<sequence>MMLCLIAAVLVLQAECHCPHMMGMKMGKQEGPAPPSSLPEGDKGWDYDEHAAAPGFVPQDHFIQTTFIHRSENKQQKDFATLVLDKLGELRKRLKQQARLTIDNEVISCVEDSEHYRCGDFQPEGSYHYLVIEDSAKGAAVYSLERKLNEKKPGATEMALLDALSRHSPYPLTLYASKEADKEVGFVRELSPKELRTINKPPKVEMEFFSHTELDLVEPDLLEFRSGGELDKVEHKLVAYKSQEEFTKALAANKHIFILFWSHVHSVSLHAFNLWARTSQKANFGSGVVFAHVECHNHADFCHGLTRKDFHTIVAYRDGQNIGSTYYLRDEEFYLQWMYLMFSGPLIELHDDLQIKNAKKGRIFGDIPHPVTIGTFPDRDCSEFQHYSIAADRLHGRYFMAIRIKPG</sequence>
<evidence type="ECO:0000313" key="2">
    <source>
        <dbReference type="EMBL" id="CAJ0599561.1"/>
    </source>
</evidence>
<reference evidence="2" key="1">
    <citation type="submission" date="2023-07" db="EMBL/GenBank/DDBJ databases">
        <authorList>
            <consortium name="CYATHOMIX"/>
        </authorList>
    </citation>
    <scope>NUCLEOTIDE SEQUENCE</scope>
    <source>
        <strain evidence="2">N/A</strain>
    </source>
</reference>
<accession>A0AA36GWQ9</accession>
<evidence type="ECO:0000313" key="3">
    <source>
        <dbReference type="Proteomes" id="UP001176961"/>
    </source>
</evidence>
<dbReference type="InterPro" id="IPR036249">
    <property type="entry name" value="Thioredoxin-like_sf"/>
</dbReference>
<organism evidence="2 3">
    <name type="scientific">Cylicocyclus nassatus</name>
    <name type="common">Nematode worm</name>
    <dbReference type="NCBI Taxonomy" id="53992"/>
    <lineage>
        <taxon>Eukaryota</taxon>
        <taxon>Metazoa</taxon>
        <taxon>Ecdysozoa</taxon>
        <taxon>Nematoda</taxon>
        <taxon>Chromadorea</taxon>
        <taxon>Rhabditida</taxon>
        <taxon>Rhabditina</taxon>
        <taxon>Rhabditomorpha</taxon>
        <taxon>Strongyloidea</taxon>
        <taxon>Strongylidae</taxon>
        <taxon>Cylicocyclus</taxon>
    </lineage>
</organism>
<dbReference type="AlphaFoldDB" id="A0AA36GWQ9"/>
<name>A0AA36GWQ9_CYLNA</name>
<evidence type="ECO:0000256" key="1">
    <source>
        <dbReference type="SAM" id="SignalP"/>
    </source>
</evidence>
<gene>
    <name evidence="2" type="ORF">CYNAS_LOCUS11544</name>
</gene>
<dbReference type="PANTHER" id="PTHR22699:SF1">
    <property type="entry name" value="THIOREDOXIN DOMAIN-CONTAINING PROTEIN 16"/>
    <property type="match status" value="1"/>
</dbReference>
<keyword evidence="3" id="KW-1185">Reference proteome</keyword>
<dbReference type="EMBL" id="CATQJL010000223">
    <property type="protein sequence ID" value="CAJ0599561.1"/>
    <property type="molecule type" value="Genomic_DNA"/>
</dbReference>
<feature type="chain" id="PRO_5041307558" evidence="1">
    <location>
        <begin position="17"/>
        <end position="407"/>
    </location>
</feature>
<dbReference type="PANTHER" id="PTHR22699">
    <property type="entry name" value="THIOREDOXIN DOMAIN-CONTAINING PROTEIN 16"/>
    <property type="match status" value="1"/>
</dbReference>
<protein>
    <submittedName>
        <fullName evidence="2">Uncharacterized protein</fullName>
    </submittedName>
</protein>
<proteinExistence type="predicted"/>
<feature type="signal peptide" evidence="1">
    <location>
        <begin position="1"/>
        <end position="16"/>
    </location>
</feature>
<keyword evidence="1" id="KW-0732">Signal</keyword>
<comment type="caution">
    <text evidence="2">The sequence shown here is derived from an EMBL/GenBank/DDBJ whole genome shotgun (WGS) entry which is preliminary data.</text>
</comment>